<evidence type="ECO:0000313" key="2">
    <source>
        <dbReference type="Proteomes" id="UP000315017"/>
    </source>
</evidence>
<dbReference type="EMBL" id="CP036274">
    <property type="protein sequence ID" value="QDU28405.1"/>
    <property type="molecule type" value="Genomic_DNA"/>
</dbReference>
<name>A0A517YDV3_9BACT</name>
<organism evidence="1 2">
    <name type="scientific">Anatilimnocola aggregata</name>
    <dbReference type="NCBI Taxonomy" id="2528021"/>
    <lineage>
        <taxon>Bacteria</taxon>
        <taxon>Pseudomonadati</taxon>
        <taxon>Planctomycetota</taxon>
        <taxon>Planctomycetia</taxon>
        <taxon>Pirellulales</taxon>
        <taxon>Pirellulaceae</taxon>
        <taxon>Anatilimnocola</taxon>
    </lineage>
</organism>
<reference evidence="1 2" key="1">
    <citation type="submission" date="2019-02" db="EMBL/GenBank/DDBJ databases">
        <title>Deep-cultivation of Planctomycetes and their phenomic and genomic characterization uncovers novel biology.</title>
        <authorList>
            <person name="Wiegand S."/>
            <person name="Jogler M."/>
            <person name="Boedeker C."/>
            <person name="Pinto D."/>
            <person name="Vollmers J."/>
            <person name="Rivas-Marin E."/>
            <person name="Kohn T."/>
            <person name="Peeters S.H."/>
            <person name="Heuer A."/>
            <person name="Rast P."/>
            <person name="Oberbeckmann S."/>
            <person name="Bunk B."/>
            <person name="Jeske O."/>
            <person name="Meyerdierks A."/>
            <person name="Storesund J.E."/>
            <person name="Kallscheuer N."/>
            <person name="Luecker S."/>
            <person name="Lage O.M."/>
            <person name="Pohl T."/>
            <person name="Merkel B.J."/>
            <person name="Hornburger P."/>
            <person name="Mueller R.-W."/>
            <person name="Bruemmer F."/>
            <person name="Labrenz M."/>
            <person name="Spormann A.M."/>
            <person name="Op den Camp H."/>
            <person name="Overmann J."/>
            <person name="Amann R."/>
            <person name="Jetten M.S.M."/>
            <person name="Mascher T."/>
            <person name="Medema M.H."/>
            <person name="Devos D.P."/>
            <person name="Kaster A.-K."/>
            <person name="Ovreas L."/>
            <person name="Rohde M."/>
            <person name="Galperin M.Y."/>
            <person name="Jogler C."/>
        </authorList>
    </citation>
    <scope>NUCLEOTIDE SEQUENCE [LARGE SCALE GENOMIC DNA]</scope>
    <source>
        <strain evidence="1 2">ETA_A8</strain>
    </source>
</reference>
<dbReference type="Proteomes" id="UP000315017">
    <property type="component" value="Chromosome"/>
</dbReference>
<keyword evidence="2" id="KW-1185">Reference proteome</keyword>
<dbReference type="AlphaFoldDB" id="A0A517YDV3"/>
<sequence length="70" mass="7458">MILLCYRPGRTRDFSRLPLARATPTRGKACQQKLSTAGRALQVAGKWLHKRCEKGVGLGGSSGGFVAVAT</sequence>
<protein>
    <submittedName>
        <fullName evidence="1">Uncharacterized protein</fullName>
    </submittedName>
</protein>
<evidence type="ECO:0000313" key="1">
    <source>
        <dbReference type="EMBL" id="QDU28405.1"/>
    </source>
</evidence>
<gene>
    <name evidence="1" type="ORF">ETAA8_35050</name>
</gene>
<proteinExistence type="predicted"/>
<dbReference type="KEGG" id="aagg:ETAA8_35050"/>
<accession>A0A517YDV3</accession>